<name>A0A4Y2NW73_ARAVE</name>
<organism evidence="1 2">
    <name type="scientific">Araneus ventricosus</name>
    <name type="common">Orbweaver spider</name>
    <name type="synonym">Epeira ventricosa</name>
    <dbReference type="NCBI Taxonomy" id="182803"/>
    <lineage>
        <taxon>Eukaryota</taxon>
        <taxon>Metazoa</taxon>
        <taxon>Ecdysozoa</taxon>
        <taxon>Arthropoda</taxon>
        <taxon>Chelicerata</taxon>
        <taxon>Arachnida</taxon>
        <taxon>Araneae</taxon>
        <taxon>Araneomorphae</taxon>
        <taxon>Entelegynae</taxon>
        <taxon>Araneoidea</taxon>
        <taxon>Araneidae</taxon>
        <taxon>Araneus</taxon>
    </lineage>
</organism>
<reference evidence="1 2" key="1">
    <citation type="journal article" date="2019" name="Sci. Rep.">
        <title>Orb-weaving spider Araneus ventricosus genome elucidates the spidroin gene catalogue.</title>
        <authorList>
            <person name="Kono N."/>
            <person name="Nakamura H."/>
            <person name="Ohtoshi R."/>
            <person name="Moran D.A.P."/>
            <person name="Shinohara A."/>
            <person name="Yoshida Y."/>
            <person name="Fujiwara M."/>
            <person name="Mori M."/>
            <person name="Tomita M."/>
            <person name="Arakawa K."/>
        </authorList>
    </citation>
    <scope>NUCLEOTIDE SEQUENCE [LARGE SCALE GENOMIC DNA]</scope>
</reference>
<proteinExistence type="predicted"/>
<evidence type="ECO:0000313" key="1">
    <source>
        <dbReference type="EMBL" id="GBN43143.1"/>
    </source>
</evidence>
<dbReference type="AlphaFoldDB" id="A0A4Y2NW73"/>
<keyword evidence="2" id="KW-1185">Reference proteome</keyword>
<evidence type="ECO:0000313" key="2">
    <source>
        <dbReference type="Proteomes" id="UP000499080"/>
    </source>
</evidence>
<protein>
    <submittedName>
        <fullName evidence="1">Uncharacterized protein</fullName>
    </submittedName>
</protein>
<accession>A0A4Y2NW73</accession>
<dbReference type="Proteomes" id="UP000499080">
    <property type="component" value="Unassembled WGS sequence"/>
</dbReference>
<comment type="caution">
    <text evidence="1">The sequence shown here is derived from an EMBL/GenBank/DDBJ whole genome shotgun (WGS) entry which is preliminary data.</text>
</comment>
<gene>
    <name evidence="1" type="ORF">AVEN_106080_1</name>
</gene>
<dbReference type="EMBL" id="BGPR01009921">
    <property type="protein sequence ID" value="GBN43143.1"/>
    <property type="molecule type" value="Genomic_DNA"/>
</dbReference>
<sequence>MIPSHFFSRQQRSLPDLWRKRVLPPLFKKTSLLFSLPSRKRKWRPRRRMKKDGSARLISCECMLMIPEGQQSYFRSMSLYTLKKSKINEDPL</sequence>